<dbReference type="Proteomes" id="UP000789833">
    <property type="component" value="Unassembled WGS sequence"/>
</dbReference>
<comment type="caution">
    <text evidence="2">The sequence shown here is derived from an EMBL/GenBank/DDBJ whole genome shotgun (WGS) entry which is preliminary data.</text>
</comment>
<evidence type="ECO:0000313" key="3">
    <source>
        <dbReference type="Proteomes" id="UP000789833"/>
    </source>
</evidence>
<keyword evidence="1" id="KW-0812">Transmembrane</keyword>
<reference evidence="2 3" key="1">
    <citation type="submission" date="2021-10" db="EMBL/GenBank/DDBJ databases">
        <authorList>
            <person name="Criscuolo A."/>
        </authorList>
    </citation>
    <scope>NUCLEOTIDE SEQUENCE [LARGE SCALE GENOMIC DNA]</scope>
    <source>
        <strain evidence="3">CIP 111883</strain>
    </source>
</reference>
<gene>
    <name evidence="2" type="ORF">BACCIP111883_02085</name>
</gene>
<keyword evidence="1" id="KW-0472">Membrane</keyword>
<sequence length="29" mass="3357">MEINIIFLIVVLCPIFLAACYLSEMLDLR</sequence>
<evidence type="ECO:0000256" key="1">
    <source>
        <dbReference type="SAM" id="Phobius"/>
    </source>
</evidence>
<evidence type="ECO:0000313" key="2">
    <source>
        <dbReference type="EMBL" id="CAG9621313.1"/>
    </source>
</evidence>
<protein>
    <recommendedName>
        <fullName evidence="4">NADH dehydrogenase subunit 1</fullName>
    </recommendedName>
</protein>
<organism evidence="2 3">
    <name type="scientific">Sutcliffiella rhizosphaerae</name>
    <dbReference type="NCBI Taxonomy" id="2880967"/>
    <lineage>
        <taxon>Bacteria</taxon>
        <taxon>Bacillati</taxon>
        <taxon>Bacillota</taxon>
        <taxon>Bacilli</taxon>
        <taxon>Bacillales</taxon>
        <taxon>Bacillaceae</taxon>
        <taxon>Sutcliffiella</taxon>
    </lineage>
</organism>
<proteinExistence type="predicted"/>
<feature type="transmembrane region" description="Helical" evidence="1">
    <location>
        <begin position="6"/>
        <end position="23"/>
    </location>
</feature>
<keyword evidence="1" id="KW-1133">Transmembrane helix</keyword>
<accession>A0ABN8A882</accession>
<dbReference type="EMBL" id="CAKJTJ010000009">
    <property type="protein sequence ID" value="CAG9621313.1"/>
    <property type="molecule type" value="Genomic_DNA"/>
</dbReference>
<evidence type="ECO:0008006" key="4">
    <source>
        <dbReference type="Google" id="ProtNLM"/>
    </source>
</evidence>
<name>A0ABN8A882_9BACI</name>
<keyword evidence="3" id="KW-1185">Reference proteome</keyword>